<evidence type="ECO:0000256" key="2">
    <source>
        <dbReference type="ARBA" id="ARBA00023136"/>
    </source>
</evidence>
<protein>
    <submittedName>
        <fullName evidence="7">Outer membrane protein assembly factor BamD</fullName>
    </submittedName>
</protein>
<proteinExistence type="predicted"/>
<sequence>MFSRLRFALACGLLAAALAGCGAAVVPSIHSDSNRVAVARGLYDRREYTLAVDVLNNYATTGTGNADIDQAVYLLGLAYLGQKDWVNAQTQFERIARDYPESDSAGASSFQLGEALFGQSRPSDYDQEFTLKALTQFEAHLRDWPGDPYAQRSELRIAECRTRLARKLWRSGDVYVKQKLYLPAKRYFADVIEQYADTPVLGDAILGNAVADARLGKRDSALAVLRGLEAQFAGQPLGLKAAALRAKMQKWPAEGDRSRRGHRPIEAPAAVPGAPTTTPGNPYTP</sequence>
<gene>
    <name evidence="7" type="primary">bamD</name>
    <name evidence="7" type="ORF">HZA61_06365</name>
</gene>
<evidence type="ECO:0000256" key="5">
    <source>
        <dbReference type="SAM" id="SignalP"/>
    </source>
</evidence>
<keyword evidence="1 5" id="KW-0732">Signal</keyword>
<evidence type="ECO:0000313" key="7">
    <source>
        <dbReference type="EMBL" id="MBI5169092.1"/>
    </source>
</evidence>
<name>A0A933W836_UNCEI</name>
<accession>A0A933W836</accession>
<comment type="caution">
    <text evidence="7">The sequence shown here is derived from an EMBL/GenBank/DDBJ whole genome shotgun (WGS) entry which is preliminary data.</text>
</comment>
<feature type="signal peptide" evidence="5">
    <location>
        <begin position="1"/>
        <end position="23"/>
    </location>
</feature>
<dbReference type="InterPro" id="IPR039565">
    <property type="entry name" value="BamD-like"/>
</dbReference>
<keyword evidence="2" id="KW-0472">Membrane</keyword>
<organism evidence="7 8">
    <name type="scientific">Eiseniibacteriota bacterium</name>
    <dbReference type="NCBI Taxonomy" id="2212470"/>
    <lineage>
        <taxon>Bacteria</taxon>
        <taxon>Candidatus Eiseniibacteriota</taxon>
    </lineage>
</organism>
<feature type="compositionally biased region" description="Low complexity" evidence="4">
    <location>
        <begin position="267"/>
        <end position="285"/>
    </location>
</feature>
<dbReference type="NCBIfam" id="TIGR03302">
    <property type="entry name" value="OM_YfiO"/>
    <property type="match status" value="1"/>
</dbReference>
<evidence type="ECO:0000256" key="1">
    <source>
        <dbReference type="ARBA" id="ARBA00022729"/>
    </source>
</evidence>
<reference evidence="7" key="1">
    <citation type="submission" date="2020-07" db="EMBL/GenBank/DDBJ databases">
        <title>Huge and variable diversity of episymbiotic CPR bacteria and DPANN archaea in groundwater ecosystems.</title>
        <authorList>
            <person name="He C.Y."/>
            <person name="Keren R."/>
            <person name="Whittaker M."/>
            <person name="Farag I.F."/>
            <person name="Doudna J."/>
            <person name="Cate J.H.D."/>
            <person name="Banfield J.F."/>
        </authorList>
    </citation>
    <scope>NUCLEOTIDE SEQUENCE</scope>
    <source>
        <strain evidence="7">NC_groundwater_1813_Pr3_B-0.1um_71_17</strain>
    </source>
</reference>
<dbReference type="SUPFAM" id="SSF48452">
    <property type="entry name" value="TPR-like"/>
    <property type="match status" value="1"/>
</dbReference>
<keyword evidence="3" id="KW-0998">Cell outer membrane</keyword>
<dbReference type="Gene3D" id="1.25.40.10">
    <property type="entry name" value="Tetratricopeptide repeat domain"/>
    <property type="match status" value="1"/>
</dbReference>
<evidence type="ECO:0000313" key="8">
    <source>
        <dbReference type="Proteomes" id="UP000696931"/>
    </source>
</evidence>
<evidence type="ECO:0000256" key="4">
    <source>
        <dbReference type="SAM" id="MobiDB-lite"/>
    </source>
</evidence>
<evidence type="ECO:0000259" key="6">
    <source>
        <dbReference type="Pfam" id="PF13525"/>
    </source>
</evidence>
<dbReference type="AlphaFoldDB" id="A0A933W836"/>
<feature type="region of interest" description="Disordered" evidence="4">
    <location>
        <begin position="250"/>
        <end position="285"/>
    </location>
</feature>
<feature type="domain" description="Outer membrane lipoprotein BamD-like" evidence="6">
    <location>
        <begin position="43"/>
        <end position="220"/>
    </location>
</feature>
<dbReference type="PROSITE" id="PS51257">
    <property type="entry name" value="PROKAR_LIPOPROTEIN"/>
    <property type="match status" value="1"/>
</dbReference>
<dbReference type="Pfam" id="PF13525">
    <property type="entry name" value="YfiO"/>
    <property type="match status" value="1"/>
</dbReference>
<dbReference type="InterPro" id="IPR017689">
    <property type="entry name" value="BamD"/>
</dbReference>
<evidence type="ECO:0000256" key="3">
    <source>
        <dbReference type="ARBA" id="ARBA00023237"/>
    </source>
</evidence>
<dbReference type="Proteomes" id="UP000696931">
    <property type="component" value="Unassembled WGS sequence"/>
</dbReference>
<dbReference type="InterPro" id="IPR011990">
    <property type="entry name" value="TPR-like_helical_dom_sf"/>
</dbReference>
<feature type="chain" id="PRO_5037435223" evidence="5">
    <location>
        <begin position="24"/>
        <end position="285"/>
    </location>
</feature>
<dbReference type="EMBL" id="JACRIW010000041">
    <property type="protein sequence ID" value="MBI5169092.1"/>
    <property type="molecule type" value="Genomic_DNA"/>
</dbReference>